<evidence type="ECO:0000313" key="1">
    <source>
        <dbReference type="Proteomes" id="UP000000437"/>
    </source>
</evidence>
<gene>
    <name evidence="2" type="primary">si:ch211-159e12.5</name>
</gene>
<keyword evidence="1" id="KW-1185">Reference proteome</keyword>
<dbReference type="Proteomes" id="UP000000437">
    <property type="component" value="Chromosome 11"/>
</dbReference>
<organism evidence="1 2">
    <name type="scientific">Danio rerio</name>
    <name type="common">Zebrafish</name>
    <name type="synonym">Brachydanio rerio</name>
    <dbReference type="NCBI Taxonomy" id="7955"/>
    <lineage>
        <taxon>Eukaryota</taxon>
        <taxon>Metazoa</taxon>
        <taxon>Chordata</taxon>
        <taxon>Craniata</taxon>
        <taxon>Vertebrata</taxon>
        <taxon>Euteleostomi</taxon>
        <taxon>Actinopterygii</taxon>
        <taxon>Neopterygii</taxon>
        <taxon>Teleostei</taxon>
        <taxon>Ostariophysi</taxon>
        <taxon>Cypriniformes</taxon>
        <taxon>Danionidae</taxon>
        <taxon>Danioninae</taxon>
        <taxon>Danio</taxon>
    </lineage>
</organism>
<evidence type="ECO:0000313" key="2">
    <source>
        <dbReference type="RefSeq" id="XP_073772260.1"/>
    </source>
</evidence>
<proteinExistence type="predicted"/>
<reference evidence="2" key="1">
    <citation type="submission" date="2025-08" db="UniProtKB">
        <authorList>
            <consortium name="RefSeq"/>
        </authorList>
    </citation>
    <scope>IDENTIFICATION</scope>
    <source>
        <strain evidence="2">Tuebingen</strain>
        <tissue evidence="2">Fibroblasts and whole tissue</tissue>
    </source>
</reference>
<sequence>MLSTGEMDYRQKDPSCFRYSTFPGRRHSHVLQHDPTSSYLSDSSDPNTWLTQHSRAARNIYHTTQQNQTPVPTTYPSQRKLSRRELAEYISEVRNLVLREKQRCDKVRHQEREMREAWKNTWPKHWRKTREDLSQHNLPADLQYRPQGSAFGDWRCASGTEEVSGYGHERFQPTASKTEQNPCMWRNMESTFTTHSFRQPPSYTAPPAYSSPKDGGSKGIAQTRSEQTFENIPNLTETRHSGLASNGQCLQNIESCCRGISSGGNWQNIAQNAPQTKFLNLKTQPMTSPGVTEAKQSKLSRWRGGETVFCLVSRMGEVSGVSRSPEEPLRSCVLPLLTESKPMEKIADTPQQNLKDNQEKQKHRENANTLREQPTTVEDSSSAAIPDGNKESLQSSGQEKPMSEKFPLWKEPRLQHNLMEERIEQIPEITNTESLVVIDATCVVVKVELVLLPEKEHVQYVCLTEESPISRTSEETDEQKKNSRTNTKLDNPENQTLDEEAIDISGKPDDHLKTGEQITPQEQDHQSHEEGLIEETEESETTELQNESKPFSGTTLVSNGQHLEESFNIMDDQSIAREPEVMLEEFIALADENLTFETFMMQPEQTTRHLNGETEQENRLTLHKTEDDEKCETDTSEDLSENSSTEDNHRLETADHRELALDYSTPSKNAKEILDCVHQDDLPSTKGTNSLQRSTSSDLLPFSFASDSLDGPNEIADYKVLVLDHSTPFKKISAENVRQVQDCVHQDDLPSAADVQRTISLDSFTFTSEKLNCANKQDDHRELVLDHSTPLSQISGESTKEVQDCVHQDDLPFATSTNSPQRSTSSDSLPFTFASEKCDGNETDDHRELVLDHSTPLFQISAKNAKEVRDCVHQNNLPFTEGTNSLQQSAFSDFLPFTSAFNTLDGSNETGDHGELVLDCSTSVFQISAENGKQIQDCLHQDDLPSTTGTNSPQRSTSLDSSPFTFASEKCDGNETDDHRELALDHSTSFFQISVEKAMQIQDCLQRGDSPFTEGTNPPQRSISSDSLPFTFASDTLDGPHVSDTPCISLTENKPQFLQWSSNPEVSPSIQASCTACSSTPDTTENLQWSTGKPDEDLLCTPSPSKHKAVIPQVRSLWDAVSRIRKHTAPDSETEEDDMTEFGEPTEDADTDCSVRD</sequence>
<accession>A0AC58GRA2</accession>
<protein>
    <submittedName>
        <fullName evidence="2">Uncharacterized protein si:ch211-159e12.5 isoform X1</fullName>
    </submittedName>
</protein>
<dbReference type="RefSeq" id="XP_073772260.1">
    <property type="nucleotide sequence ID" value="XM_073916159.1"/>
</dbReference>
<name>A0AC58GRA2_DANRE</name>